<evidence type="ECO:0000256" key="4">
    <source>
        <dbReference type="ARBA" id="ARBA00023014"/>
    </source>
</evidence>
<dbReference type="SUPFAM" id="SSF102114">
    <property type="entry name" value="Radical SAM enzymes"/>
    <property type="match status" value="1"/>
</dbReference>
<dbReference type="GO" id="GO:0051536">
    <property type="term" value="F:iron-sulfur cluster binding"/>
    <property type="evidence" value="ECO:0007669"/>
    <property type="project" value="UniProtKB-KW"/>
</dbReference>
<keyword evidence="1" id="KW-0949">S-adenosyl-L-methionine</keyword>
<evidence type="ECO:0000256" key="1">
    <source>
        <dbReference type="ARBA" id="ARBA00022691"/>
    </source>
</evidence>
<protein>
    <recommendedName>
        <fullName evidence="5">Radical SAM core domain-containing protein</fullName>
    </recommendedName>
</protein>
<keyword evidence="2" id="KW-0479">Metal-binding</keyword>
<feature type="domain" description="Radical SAM core" evidence="5">
    <location>
        <begin position="43"/>
        <end position="232"/>
    </location>
</feature>
<evidence type="ECO:0000256" key="2">
    <source>
        <dbReference type="ARBA" id="ARBA00022723"/>
    </source>
</evidence>
<sequence length="232" mass="26279">MIPLETINTEVEKKQISPDFVRISAASAMALRMRSGRFARDFDFGGINILLNYENGCLADCGYCGLARTRPGDYEDKSFIRVEWPLVDTDELVERMAEYTNTMTRLCISQVTHGSSHADTIAITKKIVAKMDTPLSILCAPPVLNRQRLQEYKDLGVDMIGVGLDGVSEKVFHQHRTDVPNGSLSWDNYWDIINLSREIFGPWKVNIHTVVGLGETDKDMMDIFFHLFDNQI</sequence>
<dbReference type="InterPro" id="IPR013785">
    <property type="entry name" value="Aldolase_TIM"/>
</dbReference>
<accession>X1DAI2</accession>
<evidence type="ECO:0000259" key="5">
    <source>
        <dbReference type="PROSITE" id="PS51918"/>
    </source>
</evidence>
<dbReference type="PROSITE" id="PS51918">
    <property type="entry name" value="RADICAL_SAM"/>
    <property type="match status" value="1"/>
</dbReference>
<evidence type="ECO:0000313" key="6">
    <source>
        <dbReference type="EMBL" id="GAH17262.1"/>
    </source>
</evidence>
<proteinExistence type="predicted"/>
<keyword evidence="4" id="KW-0411">Iron-sulfur</keyword>
<dbReference type="GO" id="GO:0046872">
    <property type="term" value="F:metal ion binding"/>
    <property type="evidence" value="ECO:0007669"/>
    <property type="project" value="UniProtKB-KW"/>
</dbReference>
<dbReference type="Pfam" id="PF04055">
    <property type="entry name" value="Radical_SAM"/>
    <property type="match status" value="1"/>
</dbReference>
<gene>
    <name evidence="6" type="ORF">S01H4_55104</name>
</gene>
<dbReference type="InterPro" id="IPR058240">
    <property type="entry name" value="rSAM_sf"/>
</dbReference>
<organism evidence="6">
    <name type="scientific">marine sediment metagenome</name>
    <dbReference type="NCBI Taxonomy" id="412755"/>
    <lineage>
        <taxon>unclassified sequences</taxon>
        <taxon>metagenomes</taxon>
        <taxon>ecological metagenomes</taxon>
    </lineage>
</organism>
<dbReference type="InterPro" id="IPR007197">
    <property type="entry name" value="rSAM"/>
</dbReference>
<dbReference type="GO" id="GO:0003824">
    <property type="term" value="F:catalytic activity"/>
    <property type="evidence" value="ECO:0007669"/>
    <property type="project" value="InterPro"/>
</dbReference>
<feature type="non-terminal residue" evidence="6">
    <location>
        <position position="232"/>
    </location>
</feature>
<dbReference type="Gene3D" id="3.20.20.70">
    <property type="entry name" value="Aldolase class I"/>
    <property type="match status" value="1"/>
</dbReference>
<reference evidence="6" key="1">
    <citation type="journal article" date="2014" name="Front. Microbiol.">
        <title>High frequency of phylogenetically diverse reductive dehalogenase-homologous genes in deep subseafloor sedimentary metagenomes.</title>
        <authorList>
            <person name="Kawai M."/>
            <person name="Futagami T."/>
            <person name="Toyoda A."/>
            <person name="Takaki Y."/>
            <person name="Nishi S."/>
            <person name="Hori S."/>
            <person name="Arai W."/>
            <person name="Tsubouchi T."/>
            <person name="Morono Y."/>
            <person name="Uchiyama I."/>
            <person name="Ito T."/>
            <person name="Fujiyama A."/>
            <person name="Inagaki F."/>
            <person name="Takami H."/>
        </authorList>
    </citation>
    <scope>NUCLEOTIDE SEQUENCE</scope>
    <source>
        <strain evidence="6">Expedition CK06-06</strain>
    </source>
</reference>
<dbReference type="EMBL" id="BART01031770">
    <property type="protein sequence ID" value="GAH17262.1"/>
    <property type="molecule type" value="Genomic_DNA"/>
</dbReference>
<dbReference type="AlphaFoldDB" id="X1DAI2"/>
<dbReference type="CDD" id="cd01335">
    <property type="entry name" value="Radical_SAM"/>
    <property type="match status" value="1"/>
</dbReference>
<keyword evidence="3" id="KW-0408">Iron</keyword>
<dbReference type="SFLD" id="SFLDG01098">
    <property type="entry name" value="Uncharacterised_Radical_SAM_Su"/>
    <property type="match status" value="1"/>
</dbReference>
<name>X1DAI2_9ZZZZ</name>
<evidence type="ECO:0000256" key="3">
    <source>
        <dbReference type="ARBA" id="ARBA00023004"/>
    </source>
</evidence>
<dbReference type="SFLD" id="SFLDS00029">
    <property type="entry name" value="Radical_SAM"/>
    <property type="match status" value="1"/>
</dbReference>
<comment type="caution">
    <text evidence="6">The sequence shown here is derived from an EMBL/GenBank/DDBJ whole genome shotgun (WGS) entry which is preliminary data.</text>
</comment>